<name>A0ABQ9CMW0_9PASS</name>
<sequence length="125" mass="13868">MDHKVNQREVQAMQYVKMEMRSAKWIETKTLKEGAEDKGSILGPVLFNIFISDLDTGLEGILSKFADDTNLGGAVDSLKGRKTLQIDLDKSDDWAITNHMKVYKGNGAGATPNSEEFKATSETER</sequence>
<protein>
    <submittedName>
        <fullName evidence="2">Rna-directed dna polymerase from mobile element jockey-like</fullName>
    </submittedName>
</protein>
<evidence type="ECO:0000313" key="2">
    <source>
        <dbReference type="EMBL" id="KAJ7405700.1"/>
    </source>
</evidence>
<comment type="caution">
    <text evidence="2">The sequence shown here is derived from an EMBL/GenBank/DDBJ whole genome shotgun (WGS) entry which is preliminary data.</text>
</comment>
<dbReference type="Proteomes" id="UP001145742">
    <property type="component" value="Unassembled WGS sequence"/>
</dbReference>
<dbReference type="PANTHER" id="PTHR33332">
    <property type="entry name" value="REVERSE TRANSCRIPTASE DOMAIN-CONTAINING PROTEIN"/>
    <property type="match status" value="1"/>
</dbReference>
<keyword evidence="3" id="KW-1185">Reference proteome</keyword>
<dbReference type="EMBL" id="WHWB01034693">
    <property type="protein sequence ID" value="KAJ7405700.1"/>
    <property type="molecule type" value="Genomic_DNA"/>
</dbReference>
<feature type="compositionally biased region" description="Basic and acidic residues" evidence="1">
    <location>
        <begin position="115"/>
        <end position="125"/>
    </location>
</feature>
<evidence type="ECO:0000256" key="1">
    <source>
        <dbReference type="SAM" id="MobiDB-lite"/>
    </source>
</evidence>
<feature type="region of interest" description="Disordered" evidence="1">
    <location>
        <begin position="103"/>
        <end position="125"/>
    </location>
</feature>
<evidence type="ECO:0000313" key="3">
    <source>
        <dbReference type="Proteomes" id="UP001145742"/>
    </source>
</evidence>
<organism evidence="2 3">
    <name type="scientific">Willisornis vidua</name>
    <name type="common">Xingu scale-backed antbird</name>
    <dbReference type="NCBI Taxonomy" id="1566151"/>
    <lineage>
        <taxon>Eukaryota</taxon>
        <taxon>Metazoa</taxon>
        <taxon>Chordata</taxon>
        <taxon>Craniata</taxon>
        <taxon>Vertebrata</taxon>
        <taxon>Euteleostomi</taxon>
        <taxon>Archelosauria</taxon>
        <taxon>Archosauria</taxon>
        <taxon>Dinosauria</taxon>
        <taxon>Saurischia</taxon>
        <taxon>Theropoda</taxon>
        <taxon>Coelurosauria</taxon>
        <taxon>Aves</taxon>
        <taxon>Neognathae</taxon>
        <taxon>Neoaves</taxon>
        <taxon>Telluraves</taxon>
        <taxon>Australaves</taxon>
        <taxon>Passeriformes</taxon>
        <taxon>Thamnophilidae</taxon>
        <taxon>Willisornis</taxon>
    </lineage>
</organism>
<gene>
    <name evidence="2" type="ORF">WISP_138044</name>
</gene>
<accession>A0ABQ9CMW0</accession>
<reference evidence="2" key="1">
    <citation type="submission" date="2019-10" db="EMBL/GenBank/DDBJ databases">
        <authorList>
            <person name="Soares A.E.R."/>
            <person name="Aleixo A."/>
            <person name="Schneider P."/>
            <person name="Miyaki C.Y."/>
            <person name="Schneider M.P."/>
            <person name="Mello C."/>
            <person name="Vasconcelos A.T.R."/>
        </authorList>
    </citation>
    <scope>NUCLEOTIDE SEQUENCE</scope>
    <source>
        <tissue evidence="2">Muscle</tissue>
    </source>
</reference>
<proteinExistence type="predicted"/>